<protein>
    <recommendedName>
        <fullName evidence="4">ABC transporter permease</fullName>
    </recommendedName>
</protein>
<proteinExistence type="predicted"/>
<reference evidence="3" key="1">
    <citation type="journal article" date="2019" name="Int. J. Syst. Evol. Microbiol.">
        <title>The Global Catalogue of Microorganisms (GCM) 10K type strain sequencing project: providing services to taxonomists for standard genome sequencing and annotation.</title>
        <authorList>
            <consortium name="The Broad Institute Genomics Platform"/>
            <consortium name="The Broad Institute Genome Sequencing Center for Infectious Disease"/>
            <person name="Wu L."/>
            <person name="Ma J."/>
        </authorList>
    </citation>
    <scope>NUCLEOTIDE SEQUENCE [LARGE SCALE GENOMIC DNA]</scope>
    <source>
        <strain evidence="3">JCM 17388</strain>
    </source>
</reference>
<feature type="transmembrane region" description="Helical" evidence="1">
    <location>
        <begin position="12"/>
        <end position="37"/>
    </location>
</feature>
<feature type="transmembrane region" description="Helical" evidence="1">
    <location>
        <begin position="57"/>
        <end position="82"/>
    </location>
</feature>
<gene>
    <name evidence="2" type="ORF">GCM10022252_13260</name>
</gene>
<keyword evidence="3" id="KW-1185">Reference proteome</keyword>
<comment type="caution">
    <text evidence="2">The sequence shown here is derived from an EMBL/GenBank/DDBJ whole genome shotgun (WGS) entry which is preliminary data.</text>
</comment>
<keyword evidence="1" id="KW-0812">Transmembrane</keyword>
<evidence type="ECO:0008006" key="4">
    <source>
        <dbReference type="Google" id="ProtNLM"/>
    </source>
</evidence>
<evidence type="ECO:0000313" key="2">
    <source>
        <dbReference type="EMBL" id="GAA4184416.1"/>
    </source>
</evidence>
<name>A0ABP8AI73_9ACTN</name>
<accession>A0ABP8AI73</accession>
<evidence type="ECO:0000313" key="3">
    <source>
        <dbReference type="Proteomes" id="UP001501251"/>
    </source>
</evidence>
<dbReference type="Proteomes" id="UP001501251">
    <property type="component" value="Unassembled WGS sequence"/>
</dbReference>
<sequence>MILTGRRRIPSFLVVARNLFLVAGTFMVLGGVGITLFDAPSLYWNTRGVSTPASFVLVALSKPVVLVLGGLGMMLGSIAAALGCPRTTVSGGGE</sequence>
<organism evidence="2 3">
    <name type="scientific">Streptosporangium oxazolinicum</name>
    <dbReference type="NCBI Taxonomy" id="909287"/>
    <lineage>
        <taxon>Bacteria</taxon>
        <taxon>Bacillati</taxon>
        <taxon>Actinomycetota</taxon>
        <taxon>Actinomycetes</taxon>
        <taxon>Streptosporangiales</taxon>
        <taxon>Streptosporangiaceae</taxon>
        <taxon>Streptosporangium</taxon>
    </lineage>
</organism>
<keyword evidence="1" id="KW-1133">Transmembrane helix</keyword>
<dbReference type="EMBL" id="BAABAQ010000002">
    <property type="protein sequence ID" value="GAA4184416.1"/>
    <property type="molecule type" value="Genomic_DNA"/>
</dbReference>
<keyword evidence="1" id="KW-0472">Membrane</keyword>
<evidence type="ECO:0000256" key="1">
    <source>
        <dbReference type="SAM" id="Phobius"/>
    </source>
</evidence>